<dbReference type="Gene3D" id="3.40.50.620">
    <property type="entry name" value="HUPs"/>
    <property type="match status" value="1"/>
</dbReference>
<comment type="caution">
    <text evidence="10">The sequence shown here is derived from an EMBL/GenBank/DDBJ whole genome shotgun (WGS) entry which is preliminary data.</text>
</comment>
<dbReference type="PANTHER" id="PTHR42914:SF1">
    <property type="entry name" value="7-CYANO-7-DEAZAGUANINE SYNTHASE"/>
    <property type="match status" value="1"/>
</dbReference>
<evidence type="ECO:0000256" key="4">
    <source>
        <dbReference type="ARBA" id="ARBA00022741"/>
    </source>
</evidence>
<proteinExistence type="inferred from homology"/>
<dbReference type="PANTHER" id="PTHR42914">
    <property type="entry name" value="7-CYANO-7-DEAZAGUANINE SYNTHASE"/>
    <property type="match status" value="1"/>
</dbReference>
<name>A0A644V6E7_9ZZZZ</name>
<dbReference type="EMBL" id="VSSQ01000227">
    <property type="protein sequence ID" value="MPL86751.1"/>
    <property type="molecule type" value="Genomic_DNA"/>
</dbReference>
<keyword evidence="4" id="KW-0547">Nucleotide-binding</keyword>
<reference evidence="10" key="1">
    <citation type="submission" date="2019-08" db="EMBL/GenBank/DDBJ databases">
        <authorList>
            <person name="Kucharzyk K."/>
            <person name="Murdoch R.W."/>
            <person name="Higgins S."/>
            <person name="Loffler F."/>
        </authorList>
    </citation>
    <scope>NUCLEOTIDE SEQUENCE</scope>
</reference>
<dbReference type="CDD" id="cd01995">
    <property type="entry name" value="QueC-like"/>
    <property type="match status" value="1"/>
</dbReference>
<keyword evidence="6" id="KW-0067">ATP-binding</keyword>
<sequence>MKAAVLLSGGIDSTTCLAMAVKEFGADNVIALNMHYGQKHEKECLCAQKIAGYYKVKYYEHDISSAFKYSNCSLLATSDKEIKHESYAQQLEELGGEGTVETYVPFRNGVMLSIASAIALSLGAGEVYYGAHADDRAGRAYPDCTVEFFASMSEAVMQGTGGLCVLKAPLLYMNKAEVVKTGLELNAPYKYTWSCYEGGETPCGNCGTCIDRANAFKANGVKDPAL</sequence>
<dbReference type="InterPro" id="IPR018317">
    <property type="entry name" value="QueC"/>
</dbReference>
<keyword evidence="5" id="KW-0862">Zinc</keyword>
<dbReference type="GO" id="GO:0016874">
    <property type="term" value="F:ligase activity"/>
    <property type="evidence" value="ECO:0007669"/>
    <property type="project" value="UniProtKB-KW"/>
</dbReference>
<dbReference type="GO" id="GO:0046872">
    <property type="term" value="F:metal ion binding"/>
    <property type="evidence" value="ECO:0007669"/>
    <property type="project" value="UniProtKB-KW"/>
</dbReference>
<comment type="pathway">
    <text evidence="1">Purine metabolism; 7-cyano-7-deazaguanine biosynthesis.</text>
</comment>
<comment type="similarity">
    <text evidence="7">Belongs to the QueC family.</text>
</comment>
<dbReference type="HAMAP" id="MF_01633">
    <property type="entry name" value="QueC"/>
    <property type="match status" value="1"/>
</dbReference>
<protein>
    <recommendedName>
        <fullName evidence="8">7-cyano-7-deazaguanine synthase</fullName>
        <ecNumber evidence="8">6.3.4.20</ecNumber>
    </recommendedName>
</protein>
<evidence type="ECO:0000256" key="9">
    <source>
        <dbReference type="ARBA" id="ARBA00047890"/>
    </source>
</evidence>
<evidence type="ECO:0000256" key="6">
    <source>
        <dbReference type="ARBA" id="ARBA00022840"/>
    </source>
</evidence>
<dbReference type="GO" id="GO:0005524">
    <property type="term" value="F:ATP binding"/>
    <property type="evidence" value="ECO:0007669"/>
    <property type="project" value="UniProtKB-KW"/>
</dbReference>
<dbReference type="PIRSF" id="PIRSF006293">
    <property type="entry name" value="ExsB"/>
    <property type="match status" value="1"/>
</dbReference>
<accession>A0A644V6E7</accession>
<keyword evidence="2 10" id="KW-0436">Ligase</keyword>
<evidence type="ECO:0000256" key="3">
    <source>
        <dbReference type="ARBA" id="ARBA00022723"/>
    </source>
</evidence>
<dbReference type="EC" id="6.3.4.20" evidence="8"/>
<evidence type="ECO:0000256" key="7">
    <source>
        <dbReference type="ARBA" id="ARBA00037993"/>
    </source>
</evidence>
<dbReference type="AlphaFoldDB" id="A0A644V6E7"/>
<keyword evidence="3" id="KW-0479">Metal-binding</keyword>
<gene>
    <name evidence="10" type="primary">queC_7</name>
    <name evidence="10" type="ORF">SDC9_32737</name>
</gene>
<comment type="catalytic activity">
    <reaction evidence="9">
        <text>7-carboxy-7-carbaguanine + NH4(+) + 2 ATP = 7-cyano-7-carbaguanine + 2 AMP + 2 diphosphate + 2 H(+)</text>
        <dbReference type="Rhea" id="RHEA:27982"/>
        <dbReference type="ChEBI" id="CHEBI:15378"/>
        <dbReference type="ChEBI" id="CHEBI:28938"/>
        <dbReference type="ChEBI" id="CHEBI:30616"/>
        <dbReference type="ChEBI" id="CHEBI:33019"/>
        <dbReference type="ChEBI" id="CHEBI:45075"/>
        <dbReference type="ChEBI" id="CHEBI:61036"/>
        <dbReference type="ChEBI" id="CHEBI:456215"/>
        <dbReference type="EC" id="6.3.4.20"/>
    </reaction>
</comment>
<dbReference type="NCBIfam" id="TIGR00364">
    <property type="entry name" value="7-cyano-7-deazaguanine synthase QueC"/>
    <property type="match status" value="1"/>
</dbReference>
<evidence type="ECO:0000256" key="1">
    <source>
        <dbReference type="ARBA" id="ARBA00005061"/>
    </source>
</evidence>
<evidence type="ECO:0000256" key="2">
    <source>
        <dbReference type="ARBA" id="ARBA00022598"/>
    </source>
</evidence>
<evidence type="ECO:0000256" key="8">
    <source>
        <dbReference type="ARBA" id="ARBA00039149"/>
    </source>
</evidence>
<evidence type="ECO:0000313" key="10">
    <source>
        <dbReference type="EMBL" id="MPL86751.1"/>
    </source>
</evidence>
<evidence type="ECO:0000256" key="5">
    <source>
        <dbReference type="ARBA" id="ARBA00022833"/>
    </source>
</evidence>
<dbReference type="SUPFAM" id="SSF52402">
    <property type="entry name" value="Adenine nucleotide alpha hydrolases-like"/>
    <property type="match status" value="1"/>
</dbReference>
<dbReference type="InterPro" id="IPR014729">
    <property type="entry name" value="Rossmann-like_a/b/a_fold"/>
</dbReference>
<dbReference type="Pfam" id="PF06508">
    <property type="entry name" value="QueC"/>
    <property type="match status" value="1"/>
</dbReference>
<organism evidence="10">
    <name type="scientific">bioreactor metagenome</name>
    <dbReference type="NCBI Taxonomy" id="1076179"/>
    <lineage>
        <taxon>unclassified sequences</taxon>
        <taxon>metagenomes</taxon>
        <taxon>ecological metagenomes</taxon>
    </lineage>
</organism>